<feature type="region of interest" description="Disordered" evidence="1">
    <location>
        <begin position="1"/>
        <end position="47"/>
    </location>
</feature>
<accession>A0A6J4RXN0</accession>
<dbReference type="AlphaFoldDB" id="A0A6J4RXN0"/>
<feature type="compositionally biased region" description="Basic residues" evidence="1">
    <location>
        <begin position="90"/>
        <end position="99"/>
    </location>
</feature>
<name>A0A6J4RXN0_9ACTN</name>
<organism evidence="2">
    <name type="scientific">uncultured Solirubrobacteraceae bacterium</name>
    <dbReference type="NCBI Taxonomy" id="1162706"/>
    <lineage>
        <taxon>Bacteria</taxon>
        <taxon>Bacillati</taxon>
        <taxon>Actinomycetota</taxon>
        <taxon>Thermoleophilia</taxon>
        <taxon>Solirubrobacterales</taxon>
        <taxon>Solirubrobacteraceae</taxon>
        <taxon>environmental samples</taxon>
    </lineage>
</organism>
<reference evidence="2" key="1">
    <citation type="submission" date="2020-02" db="EMBL/GenBank/DDBJ databases">
        <authorList>
            <person name="Meier V. D."/>
        </authorList>
    </citation>
    <scope>NUCLEOTIDE SEQUENCE</scope>
    <source>
        <strain evidence="2">AVDCRST_MAG38</strain>
    </source>
</reference>
<dbReference type="EMBL" id="CADCVJ010000189">
    <property type="protein sequence ID" value="CAA9484467.1"/>
    <property type="molecule type" value="Genomic_DNA"/>
</dbReference>
<proteinExistence type="predicted"/>
<evidence type="ECO:0000256" key="1">
    <source>
        <dbReference type="SAM" id="MobiDB-lite"/>
    </source>
</evidence>
<feature type="non-terminal residue" evidence="2">
    <location>
        <position position="224"/>
    </location>
</feature>
<evidence type="ECO:0000313" key="2">
    <source>
        <dbReference type="EMBL" id="CAA9484467.1"/>
    </source>
</evidence>
<protein>
    <submittedName>
        <fullName evidence="2">Uncharacterized protein</fullName>
    </submittedName>
</protein>
<gene>
    <name evidence="2" type="ORF">AVDCRST_MAG38-2238</name>
</gene>
<feature type="region of interest" description="Disordered" evidence="1">
    <location>
        <begin position="73"/>
        <end position="106"/>
    </location>
</feature>
<sequence length="224" mass="23192">EASSARQRAVDPVPGALPGHARRPGARGSRRLQPRAGRPSGRAGPARALRHVIGVRGRPDGELAVGVPPVHPLHPGHRLAGAARIDGVQGHRRRRRRDRRAAEAGRPRRVRIAALGQGRGAAHAGLLELARAADDGDLAGVVVRAAGHRARRLQSGAARPSAGAADARAVRGLIRLLDPHGPELAVRVPGGRLDGPVLHLAAPARLGAIEAGRRSARVDGLGGL</sequence>
<feature type="compositionally biased region" description="Basic residues" evidence="1">
    <location>
        <begin position="20"/>
        <end position="33"/>
    </location>
</feature>
<feature type="non-terminal residue" evidence="2">
    <location>
        <position position="1"/>
    </location>
</feature>